<dbReference type="GO" id="GO:0008168">
    <property type="term" value="F:methyltransferase activity"/>
    <property type="evidence" value="ECO:0007669"/>
    <property type="project" value="UniProtKB-KW"/>
</dbReference>
<dbReference type="Gene3D" id="3.40.50.150">
    <property type="entry name" value="Vaccinia Virus protein VP39"/>
    <property type="match status" value="1"/>
</dbReference>
<dbReference type="EMBL" id="MAAX01000079">
    <property type="protein sequence ID" value="OUS17495.1"/>
    <property type="molecule type" value="Genomic_DNA"/>
</dbReference>
<evidence type="ECO:0000313" key="3">
    <source>
        <dbReference type="EMBL" id="OUS17495.1"/>
    </source>
</evidence>
<reference evidence="4" key="1">
    <citation type="journal article" date="2017" name="Proc. Natl. Acad. Sci. U.S.A.">
        <title>Simulation of Deepwater Horizon oil plume reveals substrate specialization within a complex community of hydrocarbon-degraders.</title>
        <authorList>
            <person name="Hu P."/>
            <person name="Dubinsky E.A."/>
            <person name="Probst A.J."/>
            <person name="Wang J."/>
            <person name="Sieber C.M.K."/>
            <person name="Tom L.M."/>
            <person name="Gardinali P."/>
            <person name="Banfield J.F."/>
            <person name="Atlas R.M."/>
            <person name="Andersen G.L."/>
        </authorList>
    </citation>
    <scope>NUCLEOTIDE SEQUENCE [LARGE SCALE GENOMIC DNA]</scope>
</reference>
<keyword evidence="3" id="KW-0489">Methyltransferase</keyword>
<comment type="caution">
    <text evidence="3">The sequence shown here is derived from an EMBL/GenBank/DDBJ whole genome shotgun (WGS) entry which is preliminary data.</text>
</comment>
<organism evidence="3 4">
    <name type="scientific">Nonlabens dokdonensis</name>
    <dbReference type="NCBI Taxonomy" id="328515"/>
    <lineage>
        <taxon>Bacteria</taxon>
        <taxon>Pseudomonadati</taxon>
        <taxon>Bacteroidota</taxon>
        <taxon>Flavobacteriia</taxon>
        <taxon>Flavobacteriales</taxon>
        <taxon>Flavobacteriaceae</taxon>
        <taxon>Nonlabens</taxon>
    </lineage>
</organism>
<feature type="domain" description="PG-1098 ferredoxin-like" evidence="2">
    <location>
        <begin position="275"/>
        <end position="317"/>
    </location>
</feature>
<proteinExistence type="predicted"/>
<dbReference type="SUPFAM" id="SSF53335">
    <property type="entry name" value="S-adenosyl-L-methionine-dependent methyltransferases"/>
    <property type="match status" value="1"/>
</dbReference>
<evidence type="ECO:0000313" key="4">
    <source>
        <dbReference type="Proteomes" id="UP000196102"/>
    </source>
</evidence>
<evidence type="ECO:0000259" key="2">
    <source>
        <dbReference type="Pfam" id="PF22013"/>
    </source>
</evidence>
<feature type="domain" description="THUMP-like" evidence="1">
    <location>
        <begin position="318"/>
        <end position="384"/>
    </location>
</feature>
<dbReference type="Proteomes" id="UP000196102">
    <property type="component" value="Unassembled WGS sequence"/>
</dbReference>
<gene>
    <name evidence="3" type="ORF">A9Q93_05010</name>
</gene>
<evidence type="ECO:0000259" key="1">
    <source>
        <dbReference type="Pfam" id="PF18096"/>
    </source>
</evidence>
<dbReference type="Pfam" id="PF22013">
    <property type="entry name" value="PG_1098_Fer"/>
    <property type="match status" value="1"/>
</dbReference>
<protein>
    <submittedName>
        <fullName evidence="3">Methyltransferase</fullName>
    </submittedName>
</protein>
<dbReference type="RefSeq" id="WP_303686299.1">
    <property type="nucleotide sequence ID" value="NZ_CAJXYO010000003.1"/>
</dbReference>
<name>A0A1Z8B4K0_9FLAO</name>
<dbReference type="AlphaFoldDB" id="A0A1Z8B4K0"/>
<dbReference type="GO" id="GO:0032259">
    <property type="term" value="P:methylation"/>
    <property type="evidence" value="ECO:0007669"/>
    <property type="project" value="UniProtKB-KW"/>
</dbReference>
<accession>A0A1Z8B4K0</accession>
<dbReference type="Gene3D" id="1.10.10.1110">
    <property type="entry name" value="Methyltransferase PG1098, N-terminal domain"/>
    <property type="match status" value="1"/>
</dbReference>
<dbReference type="InterPro" id="IPR041497">
    <property type="entry name" value="Thump-like"/>
</dbReference>
<dbReference type="InterPro" id="IPR029063">
    <property type="entry name" value="SAM-dependent_MTases_sf"/>
</dbReference>
<keyword evidence="3" id="KW-0808">Transferase</keyword>
<dbReference type="InterPro" id="IPR054168">
    <property type="entry name" value="PG_1098_Fer"/>
</dbReference>
<dbReference type="Pfam" id="PF18096">
    <property type="entry name" value="Thump_like"/>
    <property type="match status" value="1"/>
</dbReference>
<sequence>MNQALITEEVDRYLRSHLHENAASFMLKKHPFDQISNKELTQQLVGLQKAKNKFPSLFRNLHIIYPPKVNLEQTSSEVTAQYKAQLFPCDSMIDLTGGFGIDVSAFAKACSATTHIELNSSLQQYALQLFKAQDLTTKSYSCDGIEFLKKSLELFDLIFIDPSRKTAAHSKAILLEDYEPNVVKHLDLLLEKGKFVMIKTSPMLDLTAGFKELKFVNAVHVVAVKNEVKELLWILSQEHVAQPEICCVNLKTDQPEFKTQWNREGVLSYSKPRKYLYEPNAAIMKSQQFAALVKEYQLYKLDHDAHLFTSDSLIDFPGRVFKIENTIENKPKLIKRLYANSSKGIVTRNNIQSVAQLRKKYQFKEHETDYLFFTSSEELGAIVIEASKL</sequence>